<dbReference type="Proteomes" id="UP000053144">
    <property type="component" value="Chromosome 10"/>
</dbReference>
<dbReference type="AlphaFoldDB" id="A0A0L9VIH8"/>
<protein>
    <submittedName>
        <fullName evidence="2">Uncharacterized protein</fullName>
    </submittedName>
</protein>
<evidence type="ECO:0000313" key="3">
    <source>
        <dbReference type="Proteomes" id="UP000053144"/>
    </source>
</evidence>
<dbReference type="EMBL" id="CM003380">
    <property type="protein sequence ID" value="KOM54875.1"/>
    <property type="molecule type" value="Genomic_DNA"/>
</dbReference>
<name>A0A0L9VIH8_PHAAN</name>
<proteinExistence type="predicted"/>
<evidence type="ECO:0000313" key="2">
    <source>
        <dbReference type="EMBL" id="KOM54875.1"/>
    </source>
</evidence>
<organism evidence="2 3">
    <name type="scientific">Phaseolus angularis</name>
    <name type="common">Azuki bean</name>
    <name type="synonym">Vigna angularis</name>
    <dbReference type="NCBI Taxonomy" id="3914"/>
    <lineage>
        <taxon>Eukaryota</taxon>
        <taxon>Viridiplantae</taxon>
        <taxon>Streptophyta</taxon>
        <taxon>Embryophyta</taxon>
        <taxon>Tracheophyta</taxon>
        <taxon>Spermatophyta</taxon>
        <taxon>Magnoliopsida</taxon>
        <taxon>eudicotyledons</taxon>
        <taxon>Gunneridae</taxon>
        <taxon>Pentapetalae</taxon>
        <taxon>rosids</taxon>
        <taxon>fabids</taxon>
        <taxon>Fabales</taxon>
        <taxon>Fabaceae</taxon>
        <taxon>Papilionoideae</taxon>
        <taxon>50 kb inversion clade</taxon>
        <taxon>NPAAA clade</taxon>
        <taxon>indigoferoid/millettioid clade</taxon>
        <taxon>Phaseoleae</taxon>
        <taxon>Vigna</taxon>
    </lineage>
</organism>
<feature type="region of interest" description="Disordered" evidence="1">
    <location>
        <begin position="431"/>
        <end position="454"/>
    </location>
</feature>
<gene>
    <name evidence="2" type="ORF">LR48_Vigan10g076700</name>
</gene>
<accession>A0A0L9VIH8</accession>
<evidence type="ECO:0000256" key="1">
    <source>
        <dbReference type="SAM" id="MobiDB-lite"/>
    </source>
</evidence>
<sequence>MQLSAWQLPLRSETRFLPSSRFTTASLLQTKEAKKAALTPNSSPLLQHKTETPTFSWPNKHQAMVSLTLPSHRSEPPPIPRPFDLRPHRNHCRSQRRYLLFFARQADTLSFCLPRKALRQTGHRAFSATLLRQLQPPCHCFSDPVCSLRHWQPRERFVFLARPNLHPTGSREPPEPSPIEAKSLLLRRSSHAGSSLPSPSIVVATTKAQTAATEAAAMVTVEEQFDRNDFAGDNQDEIEGVIETKVTKTRRRRFISTGHGHHRVYGNQAGIWHGMIHVLFQTVSGSEEKERRALMRWNSTMRKQPGRENPDPKRKRCLGERVDPWVVGRVGVCRRSCLIRRGNQVLPRPWKRLQSGHARDPKRHRLSLPLRGRGRAEAAPITGSDSVPRGQWRCDMRGWVSSLERDLGLSFVMVGDGDLRERLVVAGLREDEVEGEGGGRRGEKEKRVVNSGTP</sequence>
<feature type="compositionally biased region" description="Basic and acidic residues" evidence="1">
    <location>
        <begin position="437"/>
        <end position="448"/>
    </location>
</feature>
<dbReference type="Gramene" id="KOM54875">
    <property type="protein sequence ID" value="KOM54875"/>
    <property type="gene ID" value="LR48_Vigan10g076700"/>
</dbReference>
<reference evidence="3" key="1">
    <citation type="journal article" date="2015" name="Proc. Natl. Acad. Sci. U.S.A.">
        <title>Genome sequencing of adzuki bean (Vigna angularis) provides insight into high starch and low fat accumulation and domestication.</title>
        <authorList>
            <person name="Yang K."/>
            <person name="Tian Z."/>
            <person name="Chen C."/>
            <person name="Luo L."/>
            <person name="Zhao B."/>
            <person name="Wang Z."/>
            <person name="Yu L."/>
            <person name="Li Y."/>
            <person name="Sun Y."/>
            <person name="Li W."/>
            <person name="Chen Y."/>
            <person name="Li Y."/>
            <person name="Zhang Y."/>
            <person name="Ai D."/>
            <person name="Zhao J."/>
            <person name="Shang C."/>
            <person name="Ma Y."/>
            <person name="Wu B."/>
            <person name="Wang M."/>
            <person name="Gao L."/>
            <person name="Sun D."/>
            <person name="Zhang P."/>
            <person name="Guo F."/>
            <person name="Wang W."/>
            <person name="Li Y."/>
            <person name="Wang J."/>
            <person name="Varshney R.K."/>
            <person name="Wang J."/>
            <person name="Ling H.Q."/>
            <person name="Wan P."/>
        </authorList>
    </citation>
    <scope>NUCLEOTIDE SEQUENCE</scope>
    <source>
        <strain evidence="3">cv. Jingnong 6</strain>
    </source>
</reference>